<protein>
    <submittedName>
        <fullName evidence="1">Uncharacterized protein</fullName>
    </submittedName>
</protein>
<evidence type="ECO:0000313" key="1">
    <source>
        <dbReference type="EMBL" id="KAI4303597.1"/>
    </source>
</evidence>
<accession>A0ACB9L1N1</accession>
<dbReference type="Proteomes" id="UP001057402">
    <property type="component" value="Chromosome 12"/>
</dbReference>
<keyword evidence="2" id="KW-1185">Reference proteome</keyword>
<gene>
    <name evidence="1" type="ORF">MLD38_039206</name>
</gene>
<comment type="caution">
    <text evidence="1">The sequence shown here is derived from an EMBL/GenBank/DDBJ whole genome shotgun (WGS) entry which is preliminary data.</text>
</comment>
<organism evidence="1 2">
    <name type="scientific">Melastoma candidum</name>
    <dbReference type="NCBI Taxonomy" id="119954"/>
    <lineage>
        <taxon>Eukaryota</taxon>
        <taxon>Viridiplantae</taxon>
        <taxon>Streptophyta</taxon>
        <taxon>Embryophyta</taxon>
        <taxon>Tracheophyta</taxon>
        <taxon>Spermatophyta</taxon>
        <taxon>Magnoliopsida</taxon>
        <taxon>eudicotyledons</taxon>
        <taxon>Gunneridae</taxon>
        <taxon>Pentapetalae</taxon>
        <taxon>rosids</taxon>
        <taxon>malvids</taxon>
        <taxon>Myrtales</taxon>
        <taxon>Melastomataceae</taxon>
        <taxon>Melastomatoideae</taxon>
        <taxon>Melastomateae</taxon>
        <taxon>Melastoma</taxon>
    </lineage>
</organism>
<dbReference type="EMBL" id="CM042891">
    <property type="protein sequence ID" value="KAI4303597.1"/>
    <property type="molecule type" value="Genomic_DNA"/>
</dbReference>
<proteinExistence type="predicted"/>
<sequence>MTRWWVIYMTTQRGVQKALKECNAARAVLQDVSMDMGFREELKSSMKDGRGKVMVPRVFVRGKDVGGLEEVVRIAEDGAF</sequence>
<evidence type="ECO:0000313" key="2">
    <source>
        <dbReference type="Proteomes" id="UP001057402"/>
    </source>
</evidence>
<name>A0ACB9L1N1_9MYRT</name>
<reference evidence="2" key="1">
    <citation type="journal article" date="2023" name="Front. Plant Sci.">
        <title>Chromosomal-level genome assembly of Melastoma candidum provides insights into trichome evolution.</title>
        <authorList>
            <person name="Zhong Y."/>
            <person name="Wu W."/>
            <person name="Sun C."/>
            <person name="Zou P."/>
            <person name="Liu Y."/>
            <person name="Dai S."/>
            <person name="Zhou R."/>
        </authorList>
    </citation>
    <scope>NUCLEOTIDE SEQUENCE [LARGE SCALE GENOMIC DNA]</scope>
</reference>